<dbReference type="OrthoDB" id="7068875at2"/>
<gene>
    <name evidence="1" type="ORF">Tther_01497</name>
</gene>
<dbReference type="RefSeq" id="WP_143902495.1">
    <property type="nucleotide sequence ID" value="NZ_VJOL01000025.1"/>
</dbReference>
<keyword evidence="2" id="KW-1185">Reference proteome</keyword>
<dbReference type="Proteomes" id="UP000318542">
    <property type="component" value="Unassembled WGS sequence"/>
</dbReference>
<proteinExistence type="predicted"/>
<comment type="caution">
    <text evidence="1">The sequence shown here is derived from an EMBL/GenBank/DDBJ whole genome shotgun (WGS) entry which is preliminary data.</text>
</comment>
<accession>A0A554X0V7</accession>
<evidence type="ECO:0000313" key="1">
    <source>
        <dbReference type="EMBL" id="TSE29448.1"/>
    </source>
</evidence>
<sequence>MSILGTALPAANTLATLYEVPTGRRSVVNVAACNKGTAAAKVRVALTASATPAESEFIEFDVSLAATEVLERTALSLAAGQKIVVQASAASVTFNAWGIEEVA</sequence>
<name>A0A554X0V7_9BURK</name>
<dbReference type="AlphaFoldDB" id="A0A554X0V7"/>
<protein>
    <submittedName>
        <fullName evidence="1">Uncharacterized protein</fullName>
    </submittedName>
</protein>
<organism evidence="1 2">
    <name type="scientific">Tepidimonas thermarum</name>
    <dbReference type="NCBI Taxonomy" id="335431"/>
    <lineage>
        <taxon>Bacteria</taxon>
        <taxon>Pseudomonadati</taxon>
        <taxon>Pseudomonadota</taxon>
        <taxon>Betaproteobacteria</taxon>
        <taxon>Burkholderiales</taxon>
        <taxon>Tepidimonas</taxon>
    </lineage>
</organism>
<evidence type="ECO:0000313" key="2">
    <source>
        <dbReference type="Proteomes" id="UP000318542"/>
    </source>
</evidence>
<reference evidence="1 2" key="1">
    <citation type="submission" date="2019-07" db="EMBL/GenBank/DDBJ databases">
        <title>Tepidimonas thermarum AA-1 draft genome.</title>
        <authorList>
            <person name="Da Costa M.S."/>
            <person name="Froufe H.J.C."/>
            <person name="Egas C."/>
            <person name="Albuquerque L."/>
        </authorList>
    </citation>
    <scope>NUCLEOTIDE SEQUENCE [LARGE SCALE GENOMIC DNA]</scope>
    <source>
        <strain evidence="1 2">AA-1</strain>
    </source>
</reference>
<dbReference type="EMBL" id="VJOL01000025">
    <property type="protein sequence ID" value="TSE29448.1"/>
    <property type="molecule type" value="Genomic_DNA"/>
</dbReference>